<evidence type="ECO:0000313" key="3">
    <source>
        <dbReference type="Proteomes" id="UP001303160"/>
    </source>
</evidence>
<feature type="non-terminal residue" evidence="2">
    <location>
        <position position="75"/>
    </location>
</feature>
<keyword evidence="1" id="KW-0812">Transmembrane</keyword>
<organism evidence="2 3">
    <name type="scientific">Triangularia verruculosa</name>
    <dbReference type="NCBI Taxonomy" id="2587418"/>
    <lineage>
        <taxon>Eukaryota</taxon>
        <taxon>Fungi</taxon>
        <taxon>Dikarya</taxon>
        <taxon>Ascomycota</taxon>
        <taxon>Pezizomycotina</taxon>
        <taxon>Sordariomycetes</taxon>
        <taxon>Sordariomycetidae</taxon>
        <taxon>Sordariales</taxon>
        <taxon>Podosporaceae</taxon>
        <taxon>Triangularia</taxon>
    </lineage>
</organism>
<reference evidence="2" key="1">
    <citation type="journal article" date="2023" name="Mol. Phylogenet. Evol.">
        <title>Genome-scale phylogeny and comparative genomics of the fungal order Sordariales.</title>
        <authorList>
            <person name="Hensen N."/>
            <person name="Bonometti L."/>
            <person name="Westerberg I."/>
            <person name="Brannstrom I.O."/>
            <person name="Guillou S."/>
            <person name="Cros-Aarteil S."/>
            <person name="Calhoun S."/>
            <person name="Haridas S."/>
            <person name="Kuo A."/>
            <person name="Mondo S."/>
            <person name="Pangilinan J."/>
            <person name="Riley R."/>
            <person name="LaButti K."/>
            <person name="Andreopoulos B."/>
            <person name="Lipzen A."/>
            <person name="Chen C."/>
            <person name="Yan M."/>
            <person name="Daum C."/>
            <person name="Ng V."/>
            <person name="Clum A."/>
            <person name="Steindorff A."/>
            <person name="Ohm R.A."/>
            <person name="Martin F."/>
            <person name="Silar P."/>
            <person name="Natvig D.O."/>
            <person name="Lalanne C."/>
            <person name="Gautier V."/>
            <person name="Ament-Velasquez S.L."/>
            <person name="Kruys A."/>
            <person name="Hutchinson M.I."/>
            <person name="Powell A.J."/>
            <person name="Barry K."/>
            <person name="Miller A.N."/>
            <person name="Grigoriev I.V."/>
            <person name="Debuchy R."/>
            <person name="Gladieux P."/>
            <person name="Hiltunen Thoren M."/>
            <person name="Johannesson H."/>
        </authorList>
    </citation>
    <scope>NUCLEOTIDE SEQUENCE</scope>
    <source>
        <strain evidence="2">CBS 315.58</strain>
    </source>
</reference>
<protein>
    <submittedName>
        <fullName evidence="2">Uncharacterized protein</fullName>
    </submittedName>
</protein>
<name>A0AAN7ARN0_9PEZI</name>
<evidence type="ECO:0000256" key="1">
    <source>
        <dbReference type="SAM" id="Phobius"/>
    </source>
</evidence>
<keyword evidence="1" id="KW-0472">Membrane</keyword>
<reference evidence="2" key="2">
    <citation type="submission" date="2023-05" db="EMBL/GenBank/DDBJ databases">
        <authorList>
            <consortium name="Lawrence Berkeley National Laboratory"/>
            <person name="Steindorff A."/>
            <person name="Hensen N."/>
            <person name="Bonometti L."/>
            <person name="Westerberg I."/>
            <person name="Brannstrom I.O."/>
            <person name="Guillou S."/>
            <person name="Cros-Aarteil S."/>
            <person name="Calhoun S."/>
            <person name="Haridas S."/>
            <person name="Kuo A."/>
            <person name="Mondo S."/>
            <person name="Pangilinan J."/>
            <person name="Riley R."/>
            <person name="Labutti K."/>
            <person name="Andreopoulos B."/>
            <person name="Lipzen A."/>
            <person name="Chen C."/>
            <person name="Yanf M."/>
            <person name="Daum C."/>
            <person name="Ng V."/>
            <person name="Clum A."/>
            <person name="Ohm R."/>
            <person name="Martin F."/>
            <person name="Silar P."/>
            <person name="Natvig D."/>
            <person name="Lalanne C."/>
            <person name="Gautier V."/>
            <person name="Ament-Velasquez S.L."/>
            <person name="Kruys A."/>
            <person name="Hutchinson M.I."/>
            <person name="Powell A.J."/>
            <person name="Barry K."/>
            <person name="Miller A.N."/>
            <person name="Grigoriev I.V."/>
            <person name="Debuchy R."/>
            <person name="Gladieux P."/>
            <person name="Thoren M.H."/>
            <person name="Johannesson H."/>
        </authorList>
    </citation>
    <scope>NUCLEOTIDE SEQUENCE</scope>
    <source>
        <strain evidence="2">CBS 315.58</strain>
    </source>
</reference>
<dbReference type="EMBL" id="MU863943">
    <property type="protein sequence ID" value="KAK4198621.1"/>
    <property type="molecule type" value="Genomic_DNA"/>
</dbReference>
<dbReference type="AlphaFoldDB" id="A0AAN7ARN0"/>
<keyword evidence="1" id="KW-1133">Transmembrane helix</keyword>
<gene>
    <name evidence="2" type="ORF">QBC40DRAFT_283481</name>
</gene>
<proteinExistence type="predicted"/>
<dbReference type="Proteomes" id="UP001303160">
    <property type="component" value="Unassembled WGS sequence"/>
</dbReference>
<evidence type="ECO:0000313" key="2">
    <source>
        <dbReference type="EMBL" id="KAK4198621.1"/>
    </source>
</evidence>
<keyword evidence="3" id="KW-1185">Reference proteome</keyword>
<comment type="caution">
    <text evidence="2">The sequence shown here is derived from an EMBL/GenBank/DDBJ whole genome shotgun (WGS) entry which is preliminary data.</text>
</comment>
<accession>A0AAN7ARN0</accession>
<sequence>MTRLFIFDLTIRLSIFALTAGLSAVVELDVRTRTGLKKEVGGFDSHRQHITAVGGRSVFFFSIFDTQENKKVEGY</sequence>
<feature type="transmembrane region" description="Helical" evidence="1">
    <location>
        <begin position="6"/>
        <end position="28"/>
    </location>
</feature>